<dbReference type="NCBIfam" id="NF041366">
    <property type="entry name" value="GntA_guanitoxin"/>
    <property type="match status" value="1"/>
</dbReference>
<dbReference type="AlphaFoldDB" id="H2BRU2"/>
<dbReference type="PANTHER" id="PTHR40045:SF1">
    <property type="entry name" value="YQCI_YCGG FAMILY PROTEIN"/>
    <property type="match status" value="1"/>
</dbReference>
<dbReference type="PANTHER" id="PTHR40045">
    <property type="entry name" value="YCGG FAMILY PROTEIN"/>
    <property type="match status" value="1"/>
</dbReference>
<dbReference type="RefSeq" id="WP_006988739.1">
    <property type="nucleotide sequence ID" value="NZ_JH594606.1"/>
</dbReference>
<dbReference type="Pfam" id="PF08892">
    <property type="entry name" value="YqcI_YcgG"/>
    <property type="match status" value="1"/>
</dbReference>
<dbReference type="EMBL" id="JH594606">
    <property type="protein sequence ID" value="EHQ02429.1"/>
    <property type="molecule type" value="Genomic_DNA"/>
</dbReference>
<evidence type="ECO:0008006" key="3">
    <source>
        <dbReference type="Google" id="ProtNLM"/>
    </source>
</evidence>
<dbReference type="Proteomes" id="UP000003844">
    <property type="component" value="Unassembled WGS sequence"/>
</dbReference>
<organism evidence="1 2">
    <name type="scientific">Gillisia limnaea (strain DSM 15749 / LMG 21470 / R-8282)</name>
    <dbReference type="NCBI Taxonomy" id="865937"/>
    <lineage>
        <taxon>Bacteria</taxon>
        <taxon>Pseudomonadati</taxon>
        <taxon>Bacteroidota</taxon>
        <taxon>Flavobacteriia</taxon>
        <taxon>Flavobacteriales</taxon>
        <taxon>Flavobacteriaceae</taxon>
        <taxon>Gillisia</taxon>
    </lineage>
</organism>
<sequence length="236" mass="27573">MIPELEINSIKHQSEIQIEEEKIKERFTDFILEEDHPCVMAQTVFSMDKVDFRVYENFGSKQTAVALLRDLKSYIAKYDFDSPDFFTFIAAFEGRKDFTEDQFEALLWKQLQFLHEVDDQPWDPTVSSDPANPNFSFSIGGKAFYMVGLHPNSSRKARQSPLPTIAFNLHWQFEKLRQMGAYANVREKIRERDLELQGSNNPMLEDFGETSEARQYSGRNVGEEWKCPFLSDKKQE</sequence>
<evidence type="ECO:0000313" key="2">
    <source>
        <dbReference type="Proteomes" id="UP000003844"/>
    </source>
</evidence>
<dbReference type="HOGENOM" id="CLU_090943_0_0_10"/>
<dbReference type="STRING" id="865937.Gilli_1786"/>
<accession>H2BRU2</accession>
<protein>
    <recommendedName>
        <fullName evidence="3">YqcI/YcgG family protein</fullName>
    </recommendedName>
</protein>
<reference evidence="2" key="1">
    <citation type="journal article" date="2012" name="Stand. Genomic Sci.">
        <title>Genome sequence of the Antarctic rhodopsins-containing flavobacterium Gillisia limnaea type strain (R-8282(T)).</title>
        <authorList>
            <person name="Riedel T."/>
            <person name="Held B."/>
            <person name="Nolan M."/>
            <person name="Lucas S."/>
            <person name="Lapidus A."/>
            <person name="Tice H."/>
            <person name="Del Rio T.G."/>
            <person name="Cheng J.F."/>
            <person name="Han C."/>
            <person name="Tapia R."/>
            <person name="Goodwin L.A."/>
            <person name="Pitluck S."/>
            <person name="Liolios K."/>
            <person name="Mavromatis K."/>
            <person name="Pagani I."/>
            <person name="Ivanova N."/>
            <person name="Mikhailova N."/>
            <person name="Pati A."/>
            <person name="Chen A."/>
            <person name="Palaniappan K."/>
            <person name="Land M."/>
            <person name="Rohde M."/>
            <person name="Tindall B.J."/>
            <person name="Detter J.C."/>
            <person name="Goker M."/>
            <person name="Bristow J."/>
            <person name="Eisen J.A."/>
            <person name="Markowitz V."/>
            <person name="Hugenholtz P."/>
            <person name="Kyrpides N.C."/>
            <person name="Klenk H.P."/>
            <person name="Woyke T."/>
        </authorList>
    </citation>
    <scope>NUCLEOTIDE SEQUENCE [LARGE SCALE GENOMIC DNA]</scope>
    <source>
        <strain evidence="2">DSM 15749 / LMG 21470 / R-8282</strain>
    </source>
</reference>
<proteinExistence type="predicted"/>
<name>H2BRU2_GILLR</name>
<gene>
    <name evidence="1" type="ORF">Gilli_1786</name>
</gene>
<dbReference type="OrthoDB" id="283514at2"/>
<dbReference type="eggNOG" id="COG3403">
    <property type="taxonomic scope" value="Bacteria"/>
</dbReference>
<dbReference type="InterPro" id="IPR014988">
    <property type="entry name" value="Uncharacterised_YqcI/YcgG"/>
</dbReference>
<evidence type="ECO:0000313" key="1">
    <source>
        <dbReference type="EMBL" id="EHQ02429.1"/>
    </source>
</evidence>
<keyword evidence="2" id="KW-1185">Reference proteome</keyword>